<evidence type="ECO:0000313" key="2">
    <source>
        <dbReference type="Proteomes" id="UP000577362"/>
    </source>
</evidence>
<dbReference type="RefSeq" id="WP_156332727.1">
    <property type="nucleotide sequence ID" value="NZ_JACIEN010000006.1"/>
</dbReference>
<gene>
    <name evidence="1" type="ORF">GGR16_004327</name>
</gene>
<organism evidence="1 2">
    <name type="scientific">Chelatococcus caeni</name>
    <dbReference type="NCBI Taxonomy" id="1348468"/>
    <lineage>
        <taxon>Bacteria</taxon>
        <taxon>Pseudomonadati</taxon>
        <taxon>Pseudomonadota</taxon>
        <taxon>Alphaproteobacteria</taxon>
        <taxon>Hyphomicrobiales</taxon>
        <taxon>Chelatococcaceae</taxon>
        <taxon>Chelatococcus</taxon>
    </lineage>
</organism>
<reference evidence="1 2" key="1">
    <citation type="submission" date="2020-08" db="EMBL/GenBank/DDBJ databases">
        <title>Genomic Encyclopedia of Type Strains, Phase IV (KMG-IV): sequencing the most valuable type-strain genomes for metagenomic binning, comparative biology and taxonomic classification.</title>
        <authorList>
            <person name="Goeker M."/>
        </authorList>
    </citation>
    <scope>NUCLEOTIDE SEQUENCE [LARGE SCALE GENOMIC DNA]</scope>
    <source>
        <strain evidence="1 2">DSM 103737</strain>
    </source>
</reference>
<comment type="caution">
    <text evidence="1">The sequence shown here is derived from an EMBL/GenBank/DDBJ whole genome shotgun (WGS) entry which is preliminary data.</text>
</comment>
<keyword evidence="2" id="KW-1185">Reference proteome</keyword>
<proteinExistence type="predicted"/>
<sequence>MSAVVQFPMHMARRPVARPLARPLVAGRRAVQDEALHVASGGDLLPLRAWRGRSGRRYVVSVYPMTAMWQEAHLDAVLIAVARDGEARRIVGVRDSSPLSPEGFDGAWFGQMRACGAVELHVHLLAISAEERAAVARDLRPFQ</sequence>
<name>A0A840C275_9HYPH</name>
<dbReference type="EMBL" id="JACIEN010000006">
    <property type="protein sequence ID" value="MBB4019280.1"/>
    <property type="molecule type" value="Genomic_DNA"/>
</dbReference>
<dbReference type="Proteomes" id="UP000577362">
    <property type="component" value="Unassembled WGS sequence"/>
</dbReference>
<protein>
    <submittedName>
        <fullName evidence="1">Uncharacterized protein</fullName>
    </submittedName>
</protein>
<accession>A0A840C275</accession>
<evidence type="ECO:0000313" key="1">
    <source>
        <dbReference type="EMBL" id="MBB4019280.1"/>
    </source>
</evidence>
<dbReference type="AlphaFoldDB" id="A0A840C275"/>